<dbReference type="GeneID" id="9628446"/>
<sequence length="159" mass="18169">MHTMKHTCLHTSNMQLKTLLTITYVHALPADALRFNSFGADEEEFEKYQSSQSHLEYLQKSLGPLNNEDDKFVFIVEGKDSPVLLAGGVVFGRLTEKEIEDFMVTLGGRDRTVAGFHLDSEATDQDIHARVRKSLVERWNNRKKWIGNLQQQANVEGEY</sequence>
<gene>
    <name evidence="1" type="ORF">VOLCADRAFT_92861</name>
</gene>
<reference evidence="1 2" key="1">
    <citation type="journal article" date="2010" name="Science">
        <title>Genomic analysis of organismal complexity in the multicellular green alga Volvox carteri.</title>
        <authorList>
            <person name="Prochnik S.E."/>
            <person name="Umen J."/>
            <person name="Nedelcu A.M."/>
            <person name="Hallmann A."/>
            <person name="Miller S.M."/>
            <person name="Nishii I."/>
            <person name="Ferris P."/>
            <person name="Kuo A."/>
            <person name="Mitros T."/>
            <person name="Fritz-Laylin L.K."/>
            <person name="Hellsten U."/>
            <person name="Chapman J."/>
            <person name="Simakov O."/>
            <person name="Rensing S.A."/>
            <person name="Terry A."/>
            <person name="Pangilinan J."/>
            <person name="Kapitonov V."/>
            <person name="Jurka J."/>
            <person name="Salamov A."/>
            <person name="Shapiro H."/>
            <person name="Schmutz J."/>
            <person name="Grimwood J."/>
            <person name="Lindquist E."/>
            <person name="Lucas S."/>
            <person name="Grigoriev I.V."/>
            <person name="Schmitt R."/>
            <person name="Kirk D."/>
            <person name="Rokhsar D.S."/>
        </authorList>
    </citation>
    <scope>NUCLEOTIDE SEQUENCE [LARGE SCALE GENOMIC DNA]</scope>
    <source>
        <strain evidence="2">f. Nagariensis / Eve</strain>
    </source>
</reference>
<dbReference type="InParanoid" id="D8U0N4"/>
<evidence type="ECO:0000313" key="2">
    <source>
        <dbReference type="Proteomes" id="UP000001058"/>
    </source>
</evidence>
<name>D8U0N4_VOLCA</name>
<protein>
    <submittedName>
        <fullName evidence="1">Uncharacterized protein</fullName>
    </submittedName>
</protein>
<dbReference type="KEGG" id="vcn:VOLCADRAFT_92861"/>
<evidence type="ECO:0000313" key="1">
    <source>
        <dbReference type="EMBL" id="EFJ46666.1"/>
    </source>
</evidence>
<dbReference type="RefSeq" id="XP_002952195.1">
    <property type="nucleotide sequence ID" value="XM_002952149.1"/>
</dbReference>
<dbReference type="AlphaFoldDB" id="D8U0N4"/>
<dbReference type="OrthoDB" id="558610at2759"/>
<accession>D8U0N4</accession>
<proteinExistence type="predicted"/>
<dbReference type="Proteomes" id="UP000001058">
    <property type="component" value="Unassembled WGS sequence"/>
</dbReference>
<keyword evidence="2" id="KW-1185">Reference proteome</keyword>
<organism evidence="2">
    <name type="scientific">Volvox carteri f. nagariensis</name>
    <dbReference type="NCBI Taxonomy" id="3068"/>
    <lineage>
        <taxon>Eukaryota</taxon>
        <taxon>Viridiplantae</taxon>
        <taxon>Chlorophyta</taxon>
        <taxon>core chlorophytes</taxon>
        <taxon>Chlorophyceae</taxon>
        <taxon>CS clade</taxon>
        <taxon>Chlamydomonadales</taxon>
        <taxon>Volvocaceae</taxon>
        <taxon>Volvox</taxon>
    </lineage>
</organism>
<dbReference type="EMBL" id="GL378349">
    <property type="protein sequence ID" value="EFJ46666.1"/>
    <property type="molecule type" value="Genomic_DNA"/>
</dbReference>